<gene>
    <name evidence="2" type="ORF">HOLleu_42593</name>
</gene>
<proteinExistence type="predicted"/>
<dbReference type="OrthoDB" id="8046937at2759"/>
<dbReference type="Proteomes" id="UP001152320">
    <property type="component" value="Unassembled WGS sequence"/>
</dbReference>
<feature type="region of interest" description="Disordered" evidence="1">
    <location>
        <begin position="1"/>
        <end position="29"/>
    </location>
</feature>
<sequence>MSDPHMEAPLTPNHLETMESSSPLPPPGNFVKEDLYARETWRGYSFSQNSFGHFGRESMCRICIKGRNEI</sequence>
<protein>
    <submittedName>
        <fullName evidence="2">Uncharacterized protein</fullName>
    </submittedName>
</protein>
<accession>A0A9Q0YAE2</accession>
<keyword evidence="3" id="KW-1185">Reference proteome</keyword>
<dbReference type="EMBL" id="JAIZAY010000097">
    <property type="protein sequence ID" value="KAJ8019058.1"/>
    <property type="molecule type" value="Genomic_DNA"/>
</dbReference>
<name>A0A9Q0YAE2_HOLLE</name>
<evidence type="ECO:0000313" key="2">
    <source>
        <dbReference type="EMBL" id="KAJ8019058.1"/>
    </source>
</evidence>
<evidence type="ECO:0000313" key="3">
    <source>
        <dbReference type="Proteomes" id="UP001152320"/>
    </source>
</evidence>
<comment type="caution">
    <text evidence="2">The sequence shown here is derived from an EMBL/GenBank/DDBJ whole genome shotgun (WGS) entry which is preliminary data.</text>
</comment>
<reference evidence="2" key="1">
    <citation type="submission" date="2021-10" db="EMBL/GenBank/DDBJ databases">
        <title>Tropical sea cucumber genome reveals ecological adaptation and Cuvierian tubules defense mechanism.</title>
        <authorList>
            <person name="Chen T."/>
        </authorList>
    </citation>
    <scope>NUCLEOTIDE SEQUENCE</scope>
    <source>
        <strain evidence="2">Nanhai2018</strain>
        <tissue evidence="2">Muscle</tissue>
    </source>
</reference>
<organism evidence="2 3">
    <name type="scientific">Holothuria leucospilota</name>
    <name type="common">Black long sea cucumber</name>
    <name type="synonym">Mertensiothuria leucospilota</name>
    <dbReference type="NCBI Taxonomy" id="206669"/>
    <lineage>
        <taxon>Eukaryota</taxon>
        <taxon>Metazoa</taxon>
        <taxon>Echinodermata</taxon>
        <taxon>Eleutherozoa</taxon>
        <taxon>Echinozoa</taxon>
        <taxon>Holothuroidea</taxon>
        <taxon>Aspidochirotacea</taxon>
        <taxon>Aspidochirotida</taxon>
        <taxon>Holothuriidae</taxon>
        <taxon>Holothuria</taxon>
    </lineage>
</organism>
<evidence type="ECO:0000256" key="1">
    <source>
        <dbReference type="SAM" id="MobiDB-lite"/>
    </source>
</evidence>
<dbReference type="AlphaFoldDB" id="A0A9Q0YAE2"/>